<dbReference type="GO" id="GO:0006564">
    <property type="term" value="P:L-serine biosynthetic process"/>
    <property type="evidence" value="ECO:0007669"/>
    <property type="project" value="TreeGrafter"/>
</dbReference>
<dbReference type="Pfam" id="PF12710">
    <property type="entry name" value="HAD"/>
    <property type="match status" value="1"/>
</dbReference>
<accession>A0A6A6RGY9</accession>
<feature type="domain" description="Phosphoribosyltransferase" evidence="1">
    <location>
        <begin position="468"/>
        <end position="666"/>
    </location>
</feature>
<sequence>MTSPTTPKPPIIGLYGLSGAGKSYLLNKVKNTQSTMPHQASPLPTPMFYDGSSALDAVVPGGLTAFKALSPAEQDAARGHAITYIGAQCATNNTTGVVAGHYMLWDDVDDGQEKPVTVGVEADWDVYTHIAYLRVDAGDVVKRREDDKVKQRPKLSREQLDQWQKSEIAGLRAECEEKGIWFTIIEDGASAVERLGDLVTHPNSYRNRVAAEEVLRGVMDKADFLDTFMVFDADRTLAAEDTGALFWEEMNKMASKTATDPDPLKKLFKTHGYSYDSFRRATLLYEEQAVHFAGVCAKVAEKVTLYPQILTLLHRASSKPHIKIVILTCGIRHIWTQILARSHLPHIPVLGGSRVSDGYVMTGKLKGELVSLLHTQNFRVVAFGDSPLDMAMLREADQAHIIVGNETSRSKTMDADLSIAIAAGLPATQILLPSTSTPRLDEHILPILELGDTQIENLVKRPSFTHATHKPITKILQTALRDAAQTGPTLRAAHEEVGKYLALEYVTGILGTETYGIRHVQKKMTDGYRLRDEEKTLIVPLMRGGEPMAFGVSKAFNTAMFAHAKTPDDLDRALVARCRAIVLVDSVVNSGKSVVEFVDALRGAESVFEGRIVVVTGVVQEGAVRRGALAELLRTDGEVFLVALRVSENEYKGRGGTDTGHRLFNTTMLD</sequence>
<evidence type="ECO:0000313" key="3">
    <source>
        <dbReference type="Proteomes" id="UP000799753"/>
    </source>
</evidence>
<dbReference type="PANTHER" id="PTHR43344:SF20">
    <property type="entry name" value="URACIL PHOSPHORIBOSYLTRANSFERASE"/>
    <property type="match status" value="1"/>
</dbReference>
<keyword evidence="3" id="KW-1185">Reference proteome</keyword>
<dbReference type="SUPFAM" id="SSF52540">
    <property type="entry name" value="P-loop containing nucleoside triphosphate hydrolases"/>
    <property type="match status" value="1"/>
</dbReference>
<dbReference type="SUPFAM" id="SSF53271">
    <property type="entry name" value="PRTase-like"/>
    <property type="match status" value="1"/>
</dbReference>
<proteinExistence type="predicted"/>
<dbReference type="Gene3D" id="3.40.50.300">
    <property type="entry name" value="P-loop containing nucleotide triphosphate hydrolases"/>
    <property type="match status" value="1"/>
</dbReference>
<dbReference type="Gene3D" id="3.40.50.1000">
    <property type="entry name" value="HAD superfamily/HAD-like"/>
    <property type="match status" value="1"/>
</dbReference>
<dbReference type="GO" id="GO:0036424">
    <property type="term" value="F:L-phosphoserine phosphatase activity"/>
    <property type="evidence" value="ECO:0007669"/>
    <property type="project" value="TreeGrafter"/>
</dbReference>
<dbReference type="InterPro" id="IPR036412">
    <property type="entry name" value="HAD-like_sf"/>
</dbReference>
<dbReference type="GO" id="GO:0000287">
    <property type="term" value="F:magnesium ion binding"/>
    <property type="evidence" value="ECO:0007669"/>
    <property type="project" value="TreeGrafter"/>
</dbReference>
<dbReference type="InterPro" id="IPR029057">
    <property type="entry name" value="PRTase-like"/>
</dbReference>
<dbReference type="Proteomes" id="UP000799753">
    <property type="component" value="Unassembled WGS sequence"/>
</dbReference>
<dbReference type="GO" id="GO:0005737">
    <property type="term" value="C:cytoplasm"/>
    <property type="evidence" value="ECO:0007669"/>
    <property type="project" value="TreeGrafter"/>
</dbReference>
<organism evidence="2 3">
    <name type="scientific">Massarina eburnea CBS 473.64</name>
    <dbReference type="NCBI Taxonomy" id="1395130"/>
    <lineage>
        <taxon>Eukaryota</taxon>
        <taxon>Fungi</taxon>
        <taxon>Dikarya</taxon>
        <taxon>Ascomycota</taxon>
        <taxon>Pezizomycotina</taxon>
        <taxon>Dothideomycetes</taxon>
        <taxon>Pleosporomycetidae</taxon>
        <taxon>Pleosporales</taxon>
        <taxon>Massarineae</taxon>
        <taxon>Massarinaceae</taxon>
        <taxon>Massarina</taxon>
    </lineage>
</organism>
<dbReference type="CDD" id="cd06223">
    <property type="entry name" value="PRTases_typeI"/>
    <property type="match status" value="1"/>
</dbReference>
<protein>
    <recommendedName>
        <fullName evidence="1">Phosphoribosyltransferase domain-containing protein</fullName>
    </recommendedName>
</protein>
<dbReference type="PANTHER" id="PTHR43344">
    <property type="entry name" value="PHOSPHOSERINE PHOSPHATASE"/>
    <property type="match status" value="1"/>
</dbReference>
<evidence type="ECO:0000313" key="2">
    <source>
        <dbReference type="EMBL" id="KAF2634375.1"/>
    </source>
</evidence>
<reference evidence="2" key="1">
    <citation type="journal article" date="2020" name="Stud. Mycol.">
        <title>101 Dothideomycetes genomes: a test case for predicting lifestyles and emergence of pathogens.</title>
        <authorList>
            <person name="Haridas S."/>
            <person name="Albert R."/>
            <person name="Binder M."/>
            <person name="Bloem J."/>
            <person name="Labutti K."/>
            <person name="Salamov A."/>
            <person name="Andreopoulos B."/>
            <person name="Baker S."/>
            <person name="Barry K."/>
            <person name="Bills G."/>
            <person name="Bluhm B."/>
            <person name="Cannon C."/>
            <person name="Castanera R."/>
            <person name="Culley D."/>
            <person name="Daum C."/>
            <person name="Ezra D."/>
            <person name="Gonzalez J."/>
            <person name="Henrissat B."/>
            <person name="Kuo A."/>
            <person name="Liang C."/>
            <person name="Lipzen A."/>
            <person name="Lutzoni F."/>
            <person name="Magnuson J."/>
            <person name="Mondo S."/>
            <person name="Nolan M."/>
            <person name="Ohm R."/>
            <person name="Pangilinan J."/>
            <person name="Park H.-J."/>
            <person name="Ramirez L."/>
            <person name="Alfaro M."/>
            <person name="Sun H."/>
            <person name="Tritt A."/>
            <person name="Yoshinaga Y."/>
            <person name="Zwiers L.-H."/>
            <person name="Turgeon B."/>
            <person name="Goodwin S."/>
            <person name="Spatafora J."/>
            <person name="Crous P."/>
            <person name="Grigoriev I."/>
        </authorList>
    </citation>
    <scope>NUCLEOTIDE SEQUENCE</scope>
    <source>
        <strain evidence="2">CBS 473.64</strain>
    </source>
</reference>
<dbReference type="Pfam" id="PF14681">
    <property type="entry name" value="UPRTase"/>
    <property type="match status" value="1"/>
</dbReference>
<dbReference type="Pfam" id="PF13207">
    <property type="entry name" value="AAA_17"/>
    <property type="match status" value="1"/>
</dbReference>
<dbReference type="InterPro" id="IPR000836">
    <property type="entry name" value="PRTase_dom"/>
</dbReference>
<gene>
    <name evidence="2" type="ORF">P280DRAFT_260566</name>
</gene>
<dbReference type="SUPFAM" id="SSF56784">
    <property type="entry name" value="HAD-like"/>
    <property type="match status" value="1"/>
</dbReference>
<evidence type="ECO:0000259" key="1">
    <source>
        <dbReference type="Pfam" id="PF14681"/>
    </source>
</evidence>
<dbReference type="Gene3D" id="3.40.50.2020">
    <property type="match status" value="1"/>
</dbReference>
<dbReference type="AlphaFoldDB" id="A0A6A6RGY9"/>
<name>A0A6A6RGY9_9PLEO</name>
<dbReference type="InterPro" id="IPR027417">
    <property type="entry name" value="P-loop_NTPase"/>
</dbReference>
<dbReference type="InterPro" id="IPR050582">
    <property type="entry name" value="HAD-like_SerB"/>
</dbReference>
<dbReference type="EMBL" id="MU006834">
    <property type="protein sequence ID" value="KAF2634375.1"/>
    <property type="molecule type" value="Genomic_DNA"/>
</dbReference>
<dbReference type="InterPro" id="IPR023214">
    <property type="entry name" value="HAD_sf"/>
</dbReference>
<dbReference type="OrthoDB" id="5416609at2759"/>